<dbReference type="GO" id="GO:0004386">
    <property type="term" value="F:helicase activity"/>
    <property type="evidence" value="ECO:0007669"/>
    <property type="project" value="UniProtKB-KW"/>
</dbReference>
<dbReference type="Gene3D" id="3.40.50.300">
    <property type="entry name" value="P-loop containing nucleotide triphosphate hydrolases"/>
    <property type="match status" value="1"/>
</dbReference>
<evidence type="ECO:0000256" key="2">
    <source>
        <dbReference type="ARBA" id="ARBA00022741"/>
    </source>
</evidence>
<organism evidence="10">
    <name type="scientific">Spirodela intermedia</name>
    <name type="common">Intermediate duckweed</name>
    <dbReference type="NCBI Taxonomy" id="51605"/>
    <lineage>
        <taxon>Eukaryota</taxon>
        <taxon>Viridiplantae</taxon>
        <taxon>Streptophyta</taxon>
        <taxon>Embryophyta</taxon>
        <taxon>Tracheophyta</taxon>
        <taxon>Spermatophyta</taxon>
        <taxon>Magnoliopsida</taxon>
        <taxon>Liliopsida</taxon>
        <taxon>Araceae</taxon>
        <taxon>Lemnoideae</taxon>
        <taxon>Spirodela</taxon>
    </lineage>
</organism>
<feature type="compositionally biased region" description="Polar residues" evidence="7">
    <location>
        <begin position="179"/>
        <end position="195"/>
    </location>
</feature>
<feature type="domain" description="Helicase ATP-binding" evidence="8">
    <location>
        <begin position="470"/>
        <end position="639"/>
    </location>
</feature>
<dbReference type="InterPro" id="IPR038718">
    <property type="entry name" value="SNF2-like_sf"/>
</dbReference>
<feature type="region of interest" description="Disordered" evidence="7">
    <location>
        <begin position="20"/>
        <end position="48"/>
    </location>
</feature>
<keyword evidence="11" id="KW-1185">Reference proteome</keyword>
<evidence type="ECO:0000313" key="10">
    <source>
        <dbReference type="EMBL" id="CAA2630529.1"/>
    </source>
</evidence>
<feature type="domain" description="Helicase C-terminal" evidence="9">
    <location>
        <begin position="742"/>
        <end position="889"/>
    </location>
</feature>
<dbReference type="SMART" id="SM00487">
    <property type="entry name" value="DEXDc"/>
    <property type="match status" value="1"/>
</dbReference>
<dbReference type="InterPro" id="IPR014001">
    <property type="entry name" value="Helicase_ATP-bd"/>
</dbReference>
<dbReference type="InterPro" id="IPR001650">
    <property type="entry name" value="Helicase_C-like"/>
</dbReference>
<comment type="subcellular location">
    <subcellularLocation>
        <location evidence="1">Nucleus</location>
    </subcellularLocation>
</comment>
<feature type="compositionally biased region" description="Basic and acidic residues" evidence="7">
    <location>
        <begin position="30"/>
        <end position="40"/>
    </location>
</feature>
<dbReference type="SUPFAM" id="SSF52540">
    <property type="entry name" value="P-loop containing nucleoside triphosphate hydrolases"/>
    <property type="match status" value="2"/>
</dbReference>
<dbReference type="InterPro" id="IPR049730">
    <property type="entry name" value="SNF2/RAD54-like_C"/>
</dbReference>
<dbReference type="GO" id="GO:0080188">
    <property type="term" value="P:gene silencing by siRNA-directed DNA methylation"/>
    <property type="evidence" value="ECO:0007669"/>
    <property type="project" value="InterPro"/>
</dbReference>
<evidence type="ECO:0000256" key="5">
    <source>
        <dbReference type="ARBA" id="ARBA00022840"/>
    </source>
</evidence>
<dbReference type="InterPro" id="IPR044567">
    <property type="entry name" value="CLSY/DRD1"/>
</dbReference>
<gene>
    <name evidence="10" type="ORF">SI7747_13016175</name>
</gene>
<dbReference type="SMART" id="SM00490">
    <property type="entry name" value="HELICc"/>
    <property type="match status" value="1"/>
</dbReference>
<evidence type="ECO:0000256" key="7">
    <source>
        <dbReference type="SAM" id="MobiDB-lite"/>
    </source>
</evidence>
<feature type="region of interest" description="Disordered" evidence="7">
    <location>
        <begin position="415"/>
        <end position="434"/>
    </location>
</feature>
<dbReference type="PANTHER" id="PTHR45821">
    <property type="entry name" value="SNF2 DOMAIN-CONTAINING PROTEIN CLASSY 2-RELATED"/>
    <property type="match status" value="1"/>
</dbReference>
<evidence type="ECO:0000259" key="8">
    <source>
        <dbReference type="PROSITE" id="PS51192"/>
    </source>
</evidence>
<feature type="compositionally biased region" description="Basic and acidic residues" evidence="7">
    <location>
        <begin position="369"/>
        <end position="382"/>
    </location>
</feature>
<keyword evidence="4" id="KW-0347">Helicase</keyword>
<evidence type="ECO:0000259" key="9">
    <source>
        <dbReference type="PROSITE" id="PS51194"/>
    </source>
</evidence>
<dbReference type="AlphaFoldDB" id="A0A7I8JK06"/>
<feature type="region of interest" description="Disordered" evidence="7">
    <location>
        <begin position="151"/>
        <end position="298"/>
    </location>
</feature>
<dbReference type="InterPro" id="IPR027417">
    <property type="entry name" value="P-loop_NTPase"/>
</dbReference>
<feature type="compositionally biased region" description="Low complexity" evidence="7">
    <location>
        <begin position="209"/>
        <end position="220"/>
    </location>
</feature>
<evidence type="ECO:0000256" key="6">
    <source>
        <dbReference type="ARBA" id="ARBA00023242"/>
    </source>
</evidence>
<evidence type="ECO:0000256" key="3">
    <source>
        <dbReference type="ARBA" id="ARBA00022801"/>
    </source>
</evidence>
<dbReference type="Pfam" id="PF00271">
    <property type="entry name" value="Helicase_C"/>
    <property type="match status" value="1"/>
</dbReference>
<dbReference type="EMBL" id="LR743600">
    <property type="protein sequence ID" value="CAA2630529.1"/>
    <property type="molecule type" value="Genomic_DNA"/>
</dbReference>
<evidence type="ECO:0000256" key="4">
    <source>
        <dbReference type="ARBA" id="ARBA00022806"/>
    </source>
</evidence>
<dbReference type="GO" id="GO:0005524">
    <property type="term" value="F:ATP binding"/>
    <property type="evidence" value="ECO:0007669"/>
    <property type="project" value="UniProtKB-KW"/>
</dbReference>
<keyword evidence="2" id="KW-0547">Nucleotide-binding</keyword>
<dbReference type="Gene3D" id="3.40.50.10810">
    <property type="entry name" value="Tandem AAA-ATPase domain"/>
    <property type="match status" value="1"/>
</dbReference>
<dbReference type="Pfam" id="PF00176">
    <property type="entry name" value="SNF2-rel_dom"/>
    <property type="match status" value="1"/>
</dbReference>
<sequence>MQRRRSVVARTRRRCALAGAIAAAPAASESNRRRESEGSDGRSTPVAARTRSRMLSQNHLVLLPAGVSSSSVSEGLRKRDDRPNTASLCRWGSVKITGEGTSLELSDDDRSNTTWIVHVADRSVEDSGRHVFESGRSFLFEANAKRSRLQSDDACLESPPPGEGVPVFEKPIVDRSADAETNPSRRMSKPNTCSGSAKDDSDGEKTFPSFSSHLSSSSSSETDGEKNEDSGRRTLGKSARSNVLDAEGRVQGKATTVPIKTSPATKPQDLRFGKSKKRKSEQTLKGDSLRGNVGNLPDELLPETGTFPHGHPTTKNNESLPLIFSFGDDNLEPAEKPEYERKLDELWAEFDFVLHSNDIGSYSPSRYAPNEHKEAEEPEGGRGHPFPSQIGIRCSQCPYVKLEIKYILPSLAADRRSGGPSGQPIMGVRRENRPPPPDDFLGMKSTLYAHQQEAFEFLWRNMAGDLSLESVKKNDSATATVSGDGGGSGTRLAIVFLHSFLRVFPESRPVVIAPRGMLLTWSMEFQKWKVNIPVHLLNEAPLSGRREALDRWASGGGGVLLVSYCLFAKLAGGGRWGKLLLQRPSLLVLDEGHTARNDRSRLWQALRLVETRRRVILSGTPFQNNFGELYNTLRLVRPFFSGDRWAALTSDVAISGEALEQLRSMMRPFVHVHGGSGSLKSLPGLRDCLVAMRAAEEEGGRGASSFVAEYRGALAAVHPSLVAEGDGGLDPGEGVKTRFVAELVRLCGAVGERVLVFAQYLEPLQLIMRQMAAIFGWKEGKEVLRMDGKMGFNDEESSARLLLASTRACSEGISLTGASRVVLLDVVWNPAVERQAVSRAHRLGQERVVYVYHLITAGSREGTSLEGDGRHDRFKGVFKRILYHPKESDSVNAYAF</sequence>
<protein>
    <submittedName>
        <fullName evidence="10">Uncharacterized protein</fullName>
    </submittedName>
</protein>
<name>A0A7I8JK06_SPIIN</name>
<dbReference type="PROSITE" id="PS51192">
    <property type="entry name" value="HELICASE_ATP_BIND_1"/>
    <property type="match status" value="1"/>
</dbReference>
<evidence type="ECO:0000313" key="11">
    <source>
        <dbReference type="Proteomes" id="UP001189122"/>
    </source>
</evidence>
<keyword evidence="3" id="KW-0378">Hydrolase</keyword>
<feature type="compositionally biased region" description="Basic and acidic residues" evidence="7">
    <location>
        <begin position="223"/>
        <end position="232"/>
    </location>
</feature>
<reference evidence="10 11" key="1">
    <citation type="submission" date="2019-12" db="EMBL/GenBank/DDBJ databases">
        <authorList>
            <person name="Scholz U."/>
            <person name="Mascher M."/>
            <person name="Fiebig A."/>
        </authorList>
    </citation>
    <scope>NUCLEOTIDE SEQUENCE</scope>
</reference>
<dbReference type="Proteomes" id="UP001189122">
    <property type="component" value="Unassembled WGS sequence"/>
</dbReference>
<dbReference type="InterPro" id="IPR000330">
    <property type="entry name" value="SNF2_N"/>
</dbReference>
<dbReference type="GO" id="GO:0005634">
    <property type="term" value="C:nucleus"/>
    <property type="evidence" value="ECO:0007669"/>
    <property type="project" value="UniProtKB-SubCell"/>
</dbReference>
<dbReference type="EMBL" id="CACRZD030000013">
    <property type="protein sequence ID" value="CAA6669772.1"/>
    <property type="molecule type" value="Genomic_DNA"/>
</dbReference>
<feature type="compositionally biased region" description="Low complexity" evidence="7">
    <location>
        <begin position="20"/>
        <end position="29"/>
    </location>
</feature>
<feature type="region of interest" description="Disordered" evidence="7">
    <location>
        <begin position="364"/>
        <end position="384"/>
    </location>
</feature>
<dbReference type="CDD" id="cd18793">
    <property type="entry name" value="SF2_C_SNF"/>
    <property type="match status" value="1"/>
</dbReference>
<dbReference type="GO" id="GO:0016787">
    <property type="term" value="F:hydrolase activity"/>
    <property type="evidence" value="ECO:0007669"/>
    <property type="project" value="UniProtKB-KW"/>
</dbReference>
<dbReference type="PROSITE" id="PS51194">
    <property type="entry name" value="HELICASE_CTER"/>
    <property type="match status" value="1"/>
</dbReference>
<dbReference type="PANTHER" id="PTHR45821:SF5">
    <property type="entry name" value="SNF2 DOMAIN-CONTAINING PROTEIN CLASSY 4"/>
    <property type="match status" value="1"/>
</dbReference>
<evidence type="ECO:0000256" key="1">
    <source>
        <dbReference type="ARBA" id="ARBA00004123"/>
    </source>
</evidence>
<keyword evidence="6" id="KW-0539">Nucleus</keyword>
<proteinExistence type="predicted"/>
<keyword evidence="5" id="KW-0067">ATP-binding</keyword>
<accession>A0A7I8JK06</accession>